<dbReference type="EMBL" id="MSKJ01000025">
    <property type="protein sequence ID" value="OLO43500.1"/>
    <property type="molecule type" value="Genomic_DNA"/>
</dbReference>
<sequence>MPQVTGAVHEVGVDQLFFSTTDARGVIRHSNNIFIELSRYRRDELSGAPHNIIRHPEMPGGAFKAMWDTLKAGSPFAAYVRNLAADGSEYDVFATVTPLSDGGYLSVRTRPVCSDLFDTACAIYRDARATEDRAIDAGANRRAAAEEGLGRIAELLAGAGLSSYEEFQNAALPAEVARREELSEGIPERPGATGDLRVMLEAVTTVAAGLDSWMSGQQQLAELSASLRAAGKGLTRTLEDPRLSAERIAALDRSDPRVKPLADLLDLWTQMQSLVSPLVARLVDTLAQLDSNGARTRFRIALARLHATITSLFTVELIDGVGDPQYSAEAIPDLIESLRDGIAEMERQAQAHSTLAAQAVAYIGEASRMMTIPNQLLMLWTGSPASSDPALPTTAAELSGAASGVVESVGRRLAELDDLAVRCQAIHVADNSADLRNSLDSFMAAASAFAPR</sequence>
<name>A0A1Q8V630_9ACTO</name>
<dbReference type="Proteomes" id="UP000186857">
    <property type="component" value="Unassembled WGS sequence"/>
</dbReference>
<dbReference type="Pfam" id="PF08447">
    <property type="entry name" value="PAS_3"/>
    <property type="match status" value="1"/>
</dbReference>
<accession>A0A1Q8V630</accession>
<evidence type="ECO:0000313" key="3">
    <source>
        <dbReference type="Proteomes" id="UP000186857"/>
    </source>
</evidence>
<comment type="caution">
    <text evidence="2">The sequence shown here is derived from an EMBL/GenBank/DDBJ whole genome shotgun (WGS) entry which is preliminary data.</text>
</comment>
<keyword evidence="2" id="KW-0418">Kinase</keyword>
<dbReference type="InterPro" id="IPR000014">
    <property type="entry name" value="PAS"/>
</dbReference>
<dbReference type="OrthoDB" id="266313at2"/>
<dbReference type="CDD" id="cd00130">
    <property type="entry name" value="PAS"/>
    <property type="match status" value="1"/>
</dbReference>
<dbReference type="GO" id="GO:0016301">
    <property type="term" value="F:kinase activity"/>
    <property type="evidence" value="ECO:0007669"/>
    <property type="project" value="UniProtKB-KW"/>
</dbReference>
<dbReference type="RefSeq" id="WP_075377348.1">
    <property type="nucleotide sequence ID" value="NZ_MSKJ01000025.1"/>
</dbReference>
<keyword evidence="2" id="KW-0808">Transferase</keyword>
<organism evidence="2 3">
    <name type="scientific">Actinomyces oris</name>
    <dbReference type="NCBI Taxonomy" id="544580"/>
    <lineage>
        <taxon>Bacteria</taxon>
        <taxon>Bacillati</taxon>
        <taxon>Actinomycetota</taxon>
        <taxon>Actinomycetes</taxon>
        <taxon>Actinomycetales</taxon>
        <taxon>Actinomycetaceae</taxon>
        <taxon>Actinomyces</taxon>
    </lineage>
</organism>
<dbReference type="AlphaFoldDB" id="A0A1Q8V630"/>
<gene>
    <name evidence="2" type="ORF">BKH29_10415</name>
</gene>
<evidence type="ECO:0000313" key="2">
    <source>
        <dbReference type="EMBL" id="OLO43500.1"/>
    </source>
</evidence>
<reference evidence="2 3" key="1">
    <citation type="submission" date="2016-12" db="EMBL/GenBank/DDBJ databases">
        <title>Genomic Comparison of strains in the 'Actinomyces naeslundii' Group.</title>
        <authorList>
            <person name="Mughal S.R."/>
            <person name="Do T."/>
            <person name="Gilbert S.C."/>
            <person name="Witherden E.A."/>
            <person name="Didelot X."/>
            <person name="Beighton D."/>
        </authorList>
    </citation>
    <scope>NUCLEOTIDE SEQUENCE [LARGE SCALE GENOMIC DNA]</scope>
    <source>
        <strain evidence="2 3">CCUG 33920</strain>
    </source>
</reference>
<dbReference type="SUPFAM" id="SSF55785">
    <property type="entry name" value="PYP-like sensor domain (PAS domain)"/>
    <property type="match status" value="1"/>
</dbReference>
<dbReference type="InterPro" id="IPR013655">
    <property type="entry name" value="PAS_fold_3"/>
</dbReference>
<dbReference type="Gene3D" id="3.30.450.20">
    <property type="entry name" value="PAS domain"/>
    <property type="match status" value="1"/>
</dbReference>
<proteinExistence type="predicted"/>
<evidence type="ECO:0000259" key="1">
    <source>
        <dbReference type="Pfam" id="PF08447"/>
    </source>
</evidence>
<feature type="domain" description="PAS fold-3" evidence="1">
    <location>
        <begin position="34"/>
        <end position="101"/>
    </location>
</feature>
<protein>
    <submittedName>
        <fullName evidence="2">Histidine kinase</fullName>
    </submittedName>
</protein>
<dbReference type="InterPro" id="IPR035965">
    <property type="entry name" value="PAS-like_dom_sf"/>
</dbReference>